<dbReference type="InterPro" id="IPR007219">
    <property type="entry name" value="XnlR_reg_dom"/>
</dbReference>
<keyword evidence="4" id="KW-1185">Reference proteome</keyword>
<accession>A0A9P9G4I2</accession>
<dbReference type="SMART" id="SM00906">
    <property type="entry name" value="Fungal_trans"/>
    <property type="match status" value="1"/>
</dbReference>
<dbReference type="EMBL" id="JAGMUX010000019">
    <property type="protein sequence ID" value="KAH7232383.1"/>
    <property type="molecule type" value="Genomic_DNA"/>
</dbReference>
<dbReference type="AlphaFoldDB" id="A0A9P9G4I2"/>
<dbReference type="GO" id="GO:0003677">
    <property type="term" value="F:DNA binding"/>
    <property type="evidence" value="ECO:0007669"/>
    <property type="project" value="InterPro"/>
</dbReference>
<feature type="domain" description="Xylanolytic transcriptional activator regulatory" evidence="2">
    <location>
        <begin position="293"/>
        <end position="364"/>
    </location>
</feature>
<dbReference type="GO" id="GO:0006351">
    <property type="term" value="P:DNA-templated transcription"/>
    <property type="evidence" value="ECO:0007669"/>
    <property type="project" value="InterPro"/>
</dbReference>
<dbReference type="Proteomes" id="UP000720189">
    <property type="component" value="Unassembled WGS sequence"/>
</dbReference>
<protein>
    <recommendedName>
        <fullName evidence="2">Xylanolytic transcriptional activator regulatory domain-containing protein</fullName>
    </recommendedName>
</protein>
<evidence type="ECO:0000256" key="1">
    <source>
        <dbReference type="ARBA" id="ARBA00023242"/>
    </source>
</evidence>
<gene>
    <name evidence="3" type="ORF">BKA55DRAFT_598337</name>
</gene>
<name>A0A9P9G4I2_FUSRE</name>
<dbReference type="CDD" id="cd12148">
    <property type="entry name" value="fungal_TF_MHR"/>
    <property type="match status" value="1"/>
</dbReference>
<reference evidence="3" key="1">
    <citation type="journal article" date="2021" name="Nat. Commun.">
        <title>Genetic determinants of endophytism in the Arabidopsis root mycobiome.</title>
        <authorList>
            <person name="Mesny F."/>
            <person name="Miyauchi S."/>
            <person name="Thiergart T."/>
            <person name="Pickel B."/>
            <person name="Atanasova L."/>
            <person name="Karlsson M."/>
            <person name="Huettel B."/>
            <person name="Barry K.W."/>
            <person name="Haridas S."/>
            <person name="Chen C."/>
            <person name="Bauer D."/>
            <person name="Andreopoulos W."/>
            <person name="Pangilinan J."/>
            <person name="LaButti K."/>
            <person name="Riley R."/>
            <person name="Lipzen A."/>
            <person name="Clum A."/>
            <person name="Drula E."/>
            <person name="Henrissat B."/>
            <person name="Kohler A."/>
            <person name="Grigoriev I.V."/>
            <person name="Martin F.M."/>
            <person name="Hacquard S."/>
        </authorList>
    </citation>
    <scope>NUCLEOTIDE SEQUENCE</scope>
    <source>
        <strain evidence="3">MPI-CAGE-AT-0023</strain>
    </source>
</reference>
<organism evidence="3 4">
    <name type="scientific">Fusarium redolens</name>
    <dbReference type="NCBI Taxonomy" id="48865"/>
    <lineage>
        <taxon>Eukaryota</taxon>
        <taxon>Fungi</taxon>
        <taxon>Dikarya</taxon>
        <taxon>Ascomycota</taxon>
        <taxon>Pezizomycotina</taxon>
        <taxon>Sordariomycetes</taxon>
        <taxon>Hypocreomycetidae</taxon>
        <taxon>Hypocreales</taxon>
        <taxon>Nectriaceae</taxon>
        <taxon>Fusarium</taxon>
        <taxon>Fusarium redolens species complex</taxon>
    </lineage>
</organism>
<dbReference type="GO" id="GO:0008270">
    <property type="term" value="F:zinc ion binding"/>
    <property type="evidence" value="ECO:0007669"/>
    <property type="project" value="InterPro"/>
</dbReference>
<dbReference type="Pfam" id="PF04082">
    <property type="entry name" value="Fungal_trans"/>
    <property type="match status" value="1"/>
</dbReference>
<dbReference type="PANTHER" id="PTHR46910">
    <property type="entry name" value="TRANSCRIPTION FACTOR PDR1"/>
    <property type="match status" value="1"/>
</dbReference>
<dbReference type="GO" id="GO:0003700">
    <property type="term" value="F:DNA-binding transcription factor activity"/>
    <property type="evidence" value="ECO:0007669"/>
    <property type="project" value="InterPro"/>
</dbReference>
<dbReference type="PANTHER" id="PTHR46910:SF5">
    <property type="entry name" value="ZN(II)2CYS6 TRANSCRIPTION FACTOR (EUROFUNG)"/>
    <property type="match status" value="1"/>
</dbReference>
<evidence type="ECO:0000313" key="4">
    <source>
        <dbReference type="Proteomes" id="UP000720189"/>
    </source>
</evidence>
<dbReference type="OrthoDB" id="103819at2759"/>
<dbReference type="InterPro" id="IPR050987">
    <property type="entry name" value="AtrR-like"/>
</dbReference>
<keyword evidence="1" id="KW-0539">Nucleus</keyword>
<comment type="caution">
    <text evidence="3">The sequence shown here is derived from an EMBL/GenBank/DDBJ whole genome shotgun (WGS) entry which is preliminary data.</text>
</comment>
<dbReference type="GeneID" id="70226181"/>
<evidence type="ECO:0000259" key="2">
    <source>
        <dbReference type="SMART" id="SM00906"/>
    </source>
</evidence>
<evidence type="ECO:0000313" key="3">
    <source>
        <dbReference type="EMBL" id="KAH7232383.1"/>
    </source>
</evidence>
<dbReference type="RefSeq" id="XP_046044043.1">
    <property type="nucleotide sequence ID" value="XM_046196227.1"/>
</dbReference>
<proteinExistence type="predicted"/>
<sequence length="659" mass="72945">MTTKPYHMETTDQNPEPASVAASISDKTAKRAIDLIQIRLGSIESALRDLTPNRLTPNNVPCFLHTPQHISGCGTAAASTTGYSSSDDESAVEGDSVLAEQTNYASEILKDAVDRASLQDVNPKISEALESLRRLAQLQSLQSISHGPRFPHQQRLPPGGLSQLQMPPVDTVISLLKHVKASPPGVFTFMCHFVGIHDFDALCSVAYFPSHHLTDSTFIIVNAGLYYLFLEQHTSASDKASKDEFEPFIHLCRINLETALANVSLFMSARLETIQALFLGSLYAIDVSRPSVAWLLNSAAAQMCQTAGFHRTEHQLRDPLGSSTKAAPFWHIYTLDKTLGLRLGRASVIQDWDISILPIFSSQGLLGATTADVERAWVQTAKLQGRVYQELYSPAALQRPHDELIQTALLLAGECRQLATEATQTRAKALASLEKLGVSPLVDIHIKSDELQLLSTMTLIYRAVPAPEGSPSRFCDECLGTARRAMEMHLACVELIKHDAYAKATYFHWSLVLTPFSSFYVLFCHIIESLSADDLKLLHDFSISIQLADNSSQAMQRLWRLCLLMSNIASLYVEAKLQQQDQDMGSIGDEIDLYLTQLGLKQEELSMTTTFAEGSMPFPKSSQVNQMQDWAIGDRNMLGLLEHDIPQISGNEWPWRGQM</sequence>